<dbReference type="SUPFAM" id="SSF48452">
    <property type="entry name" value="TPR-like"/>
    <property type="match status" value="2"/>
</dbReference>
<dbReference type="AlphaFoldDB" id="A0A7W5E5C1"/>
<dbReference type="SUPFAM" id="SSF69318">
    <property type="entry name" value="Integrin alpha N-terminal domain"/>
    <property type="match status" value="1"/>
</dbReference>
<dbReference type="InterPro" id="IPR028994">
    <property type="entry name" value="Integrin_alpha_N"/>
</dbReference>
<proteinExistence type="predicted"/>
<keyword evidence="1" id="KW-0732">Signal</keyword>
<dbReference type="PANTHER" id="PTHR16026:SF0">
    <property type="entry name" value="CARTILAGE ACIDIC PROTEIN 1"/>
    <property type="match status" value="1"/>
</dbReference>
<reference evidence="3 4" key="1">
    <citation type="submission" date="2020-08" db="EMBL/GenBank/DDBJ databases">
        <title>Genomic Encyclopedia of Type Strains, Phase III (KMG-III): the genomes of soil and plant-associated and newly described type strains.</title>
        <authorList>
            <person name="Whitman W."/>
        </authorList>
    </citation>
    <scope>NUCLEOTIDE SEQUENCE [LARGE SCALE GENOMIC DNA]</scope>
    <source>
        <strain evidence="3 4">CECT 8075</strain>
    </source>
</reference>
<accession>A0A7W5E5C1</accession>
<evidence type="ECO:0000313" key="4">
    <source>
        <dbReference type="Proteomes" id="UP000536179"/>
    </source>
</evidence>
<evidence type="ECO:0000256" key="1">
    <source>
        <dbReference type="ARBA" id="ARBA00022729"/>
    </source>
</evidence>
<name>A0A7W5E5C1_9BACT</name>
<dbReference type="EMBL" id="JACHXU010000039">
    <property type="protein sequence ID" value="MBB3210496.1"/>
    <property type="molecule type" value="Genomic_DNA"/>
</dbReference>
<dbReference type="InterPro" id="IPR013517">
    <property type="entry name" value="FG-GAP"/>
</dbReference>
<dbReference type="InterPro" id="IPR011519">
    <property type="entry name" value="UnbV_ASPIC"/>
</dbReference>
<dbReference type="InterPro" id="IPR011990">
    <property type="entry name" value="TPR-like_helical_dom_sf"/>
</dbReference>
<sequence length="1052" mass="115742">MNAAPLTSSIRYETLSSQAFVETDLPNCTAPVLGLEYLGMRLRSILATFLLLIPTGCGDTSRSLTSGAPSDVTEAYKSSKTQESTPDATVVSAFFQATAAKDWDRASELSKAVLIERPDDSEALFAVAEVAFHNGDASLAIELVKRACSIESYSDDQHIRQCVLAMLDQGLLYDAIEVLETVVTIRPDHHVFRRQLIDFYAMAERPEKASPHRRVLVQQRKFDLLLLMDQVAARPRELEEDTIEVLLKRNPADLRPLLAKAKRKYDQRRDAAATRMLSRIIEHNPTFAPAYALAIGTIARSGNLESVVTFAKQTPSDVNGYAMYWAALGDWAVNQSMFAHAARCYWQGTRRDANHTECWMKLKTSLQQISDGEDLTLSKMIPIVEKRATLLNSLDQKAREFSSAEVKSQKQALAIAQTLHRLGRDWECEAWAAIALTLSKDKVRSTAGFRNSVAASLRRKTPWQSTEGHPELELDLRDFPALDITRTVDQPSSLKSLTRANSSSGSAITKTGLKLNNEAHTRGLNFYGYTSKEIDQPGFMLHHTLGCGGGTLDYDLDGWSDVYFAAAGGTPKLTDSEGNSLFRNVGGTFTETTGPSGVDDRGFGQGIAIGDCNEDGFPDILVLNFGSNVLYVNQGDGTFSDQSSRWLGKQNGDSWSSSGAIADLNGDSLADIVALRYCTGDDLTTHKCFTKRINAAPSCSPMLFPAENDLFAVGRPEGGFESLDSDVALQPEIPGRGLGLVVGALDDIEGVDIFVTNDITNNHYWSKPQRADSDQILHELAMTRGLAGDALAAAQGSMGIAIGDFDQDGLFDLFVTNFADESNVLHRHRGDLFWVDDTNRFDLSSTSFRLVAFGTQMIDLDNDGQLEIVVSNGHVQILSPSGTRADYAQPFQVYKLNQQGKCQSIGSMMESEYIQSDHVGRALWTIDADRNGKPDVLVTHQTEPVALLINKSSDQHDWVEIQLVGTASSRDAIGAVVQLQYRDRTWKQPLVSGNGFQCSNERLLHFGLGDMPASDCVVTVTWPNGDVERFRLPDINRRWILIQRSANAFELN</sequence>
<gene>
    <name evidence="3" type="ORF">FHS27_006343</name>
</gene>
<organism evidence="3 4">
    <name type="scientific">Aporhodopirellula rubra</name>
    <dbReference type="NCBI Taxonomy" id="980271"/>
    <lineage>
        <taxon>Bacteria</taxon>
        <taxon>Pseudomonadati</taxon>
        <taxon>Planctomycetota</taxon>
        <taxon>Planctomycetia</taxon>
        <taxon>Pirellulales</taxon>
        <taxon>Pirellulaceae</taxon>
        <taxon>Aporhodopirellula</taxon>
    </lineage>
</organism>
<dbReference type="Pfam" id="PF07593">
    <property type="entry name" value="UnbV_ASPIC"/>
    <property type="match status" value="1"/>
</dbReference>
<feature type="domain" description="ASPIC/UnbV" evidence="2">
    <location>
        <begin position="972"/>
        <end position="1039"/>
    </location>
</feature>
<dbReference type="Proteomes" id="UP000536179">
    <property type="component" value="Unassembled WGS sequence"/>
</dbReference>
<dbReference type="Gene3D" id="1.25.40.10">
    <property type="entry name" value="Tetratricopeptide repeat domain"/>
    <property type="match status" value="2"/>
</dbReference>
<keyword evidence="4" id="KW-1185">Reference proteome</keyword>
<protein>
    <submittedName>
        <fullName evidence="3">Tetratricopeptide (TPR) repeat protein</fullName>
    </submittedName>
</protein>
<dbReference type="RefSeq" id="WP_184309857.1">
    <property type="nucleotide sequence ID" value="NZ_JACHXU010000039.1"/>
</dbReference>
<dbReference type="Pfam" id="PF13517">
    <property type="entry name" value="FG-GAP_3"/>
    <property type="match status" value="1"/>
</dbReference>
<dbReference type="InterPro" id="IPR027039">
    <property type="entry name" value="Crtac1"/>
</dbReference>
<comment type="caution">
    <text evidence="3">The sequence shown here is derived from an EMBL/GenBank/DDBJ whole genome shotgun (WGS) entry which is preliminary data.</text>
</comment>
<dbReference type="PANTHER" id="PTHR16026">
    <property type="entry name" value="CARTILAGE ACIDIC PROTEIN 1"/>
    <property type="match status" value="1"/>
</dbReference>
<evidence type="ECO:0000259" key="2">
    <source>
        <dbReference type="Pfam" id="PF07593"/>
    </source>
</evidence>
<evidence type="ECO:0000313" key="3">
    <source>
        <dbReference type="EMBL" id="MBB3210496.1"/>
    </source>
</evidence>
<dbReference type="Gene3D" id="2.130.10.130">
    <property type="entry name" value="Integrin alpha, N-terminal"/>
    <property type="match status" value="2"/>
</dbReference>